<keyword evidence="3" id="KW-1185">Reference proteome</keyword>
<dbReference type="Pfam" id="PF09411">
    <property type="entry name" value="PagL"/>
    <property type="match status" value="1"/>
</dbReference>
<feature type="chain" id="PRO_5045091359" evidence="1">
    <location>
        <begin position="21"/>
        <end position="162"/>
    </location>
</feature>
<dbReference type="EMBL" id="JAMFMB010000010">
    <property type="protein sequence ID" value="MCL6283831.1"/>
    <property type="molecule type" value="Genomic_DNA"/>
</dbReference>
<dbReference type="GO" id="GO:0016787">
    <property type="term" value="F:hydrolase activity"/>
    <property type="evidence" value="ECO:0007669"/>
    <property type="project" value="UniProtKB-KW"/>
</dbReference>
<sequence length="162" mass="17494">MIRILLAALLLTAGANVAQAQSLIVGAGYADFSNNRGKDQALFALDYHHSPFHEAMRFSAGWGGTLSIDTSGDTHIGAGLYGVYRLGQGWFLEGSVMPGAYFESESRNDLGGNFQIRSLFGVGYAFDNGNKLSLSVSHKSNASTEDFNPGVNEAMIRYHFSF</sequence>
<dbReference type="Gene3D" id="2.40.160.20">
    <property type="match status" value="1"/>
</dbReference>
<keyword evidence="2" id="KW-0378">Hydrolase</keyword>
<dbReference type="InterPro" id="IPR018550">
    <property type="entry name" value="Lipid-A_deacylase-rel"/>
</dbReference>
<proteinExistence type="predicted"/>
<feature type="signal peptide" evidence="1">
    <location>
        <begin position="1"/>
        <end position="20"/>
    </location>
</feature>
<accession>A0ABT0Q1S7</accession>
<evidence type="ECO:0000256" key="1">
    <source>
        <dbReference type="SAM" id="SignalP"/>
    </source>
</evidence>
<gene>
    <name evidence="2" type="ORF">M3P21_09850</name>
</gene>
<name>A0ABT0Q1S7_9RHOB</name>
<evidence type="ECO:0000313" key="2">
    <source>
        <dbReference type="EMBL" id="MCL6283831.1"/>
    </source>
</evidence>
<evidence type="ECO:0000313" key="3">
    <source>
        <dbReference type="Proteomes" id="UP001203880"/>
    </source>
</evidence>
<comment type="caution">
    <text evidence="2">The sequence shown here is derived from an EMBL/GenBank/DDBJ whole genome shotgun (WGS) entry which is preliminary data.</text>
</comment>
<protein>
    <submittedName>
        <fullName evidence="2">Acyloxyacyl hydrolase</fullName>
    </submittedName>
</protein>
<keyword evidence="1" id="KW-0732">Signal</keyword>
<dbReference type="Proteomes" id="UP001203880">
    <property type="component" value="Unassembled WGS sequence"/>
</dbReference>
<organism evidence="2 3">
    <name type="scientific">Ruegeria spongiae</name>
    <dbReference type="NCBI Taxonomy" id="2942209"/>
    <lineage>
        <taxon>Bacteria</taxon>
        <taxon>Pseudomonadati</taxon>
        <taxon>Pseudomonadota</taxon>
        <taxon>Alphaproteobacteria</taxon>
        <taxon>Rhodobacterales</taxon>
        <taxon>Roseobacteraceae</taxon>
        <taxon>Ruegeria</taxon>
    </lineage>
</organism>
<reference evidence="2" key="1">
    <citation type="submission" date="2022-05" db="EMBL/GenBank/DDBJ databases">
        <authorList>
            <person name="Park J.-S."/>
        </authorList>
    </citation>
    <scope>NUCLEOTIDE SEQUENCE</scope>
    <source>
        <strain evidence="2">2012CJ41-6</strain>
    </source>
</reference>